<gene>
    <name evidence="1" type="ORF">DXG03_001881</name>
</gene>
<comment type="caution">
    <text evidence="1">The sequence shown here is derived from an EMBL/GenBank/DDBJ whole genome shotgun (WGS) entry which is preliminary data.</text>
</comment>
<reference evidence="1" key="2">
    <citation type="submission" date="2021-10" db="EMBL/GenBank/DDBJ databases">
        <title>Phylogenomics reveals ancestral predisposition of the termite-cultivated fungus Termitomyces towards a domesticated lifestyle.</title>
        <authorList>
            <person name="Auxier B."/>
            <person name="Grum-Grzhimaylo A."/>
            <person name="Cardenas M.E."/>
            <person name="Lodge J.D."/>
            <person name="Laessoe T."/>
            <person name="Pedersen O."/>
            <person name="Smith M.E."/>
            <person name="Kuyper T.W."/>
            <person name="Franco-Molano E.A."/>
            <person name="Baroni T.J."/>
            <person name="Aanen D.K."/>
        </authorList>
    </citation>
    <scope>NUCLEOTIDE SEQUENCE</scope>
    <source>
        <strain evidence="1">AP01</strain>
        <tissue evidence="1">Mycelium</tissue>
    </source>
</reference>
<dbReference type="Proteomes" id="UP000775547">
    <property type="component" value="Unassembled WGS sequence"/>
</dbReference>
<evidence type="ECO:0000313" key="1">
    <source>
        <dbReference type="EMBL" id="KAG5642910.1"/>
    </source>
</evidence>
<dbReference type="AlphaFoldDB" id="A0A9P7G8Y8"/>
<sequence>NHARASRLRGLLNHIAILQKDTEIDYEKLEKFDAQARDIEKSLGDVGLKSLDSVLKTILVRPQVPATTRFKNVLATSTEFFGLFGGGEQRNKLISGIHDAQIARLVTAAVRQSIRQKVEETRLLQLYLSALTNRESESAVQHEGQEYINLASLEADLQLKDRQSGAPSNYNEDDLTSDEVISAAKQQLQG</sequence>
<dbReference type="EMBL" id="JABCKV010000147">
    <property type="protein sequence ID" value="KAG5642910.1"/>
    <property type="molecule type" value="Genomic_DNA"/>
</dbReference>
<reference evidence="1" key="1">
    <citation type="submission" date="2020-07" db="EMBL/GenBank/DDBJ databases">
        <authorList>
            <person name="Nieuwenhuis M."/>
            <person name="Van De Peppel L.J.J."/>
        </authorList>
    </citation>
    <scope>NUCLEOTIDE SEQUENCE</scope>
    <source>
        <strain evidence="1">AP01</strain>
        <tissue evidence="1">Mycelium</tissue>
    </source>
</reference>
<protein>
    <submittedName>
        <fullName evidence="1">Uncharacterized protein</fullName>
    </submittedName>
</protein>
<feature type="non-terminal residue" evidence="1">
    <location>
        <position position="1"/>
    </location>
</feature>
<name>A0A9P7G8Y8_9AGAR</name>
<organism evidence="1 2">
    <name type="scientific">Asterophora parasitica</name>
    <dbReference type="NCBI Taxonomy" id="117018"/>
    <lineage>
        <taxon>Eukaryota</taxon>
        <taxon>Fungi</taxon>
        <taxon>Dikarya</taxon>
        <taxon>Basidiomycota</taxon>
        <taxon>Agaricomycotina</taxon>
        <taxon>Agaricomycetes</taxon>
        <taxon>Agaricomycetidae</taxon>
        <taxon>Agaricales</taxon>
        <taxon>Tricholomatineae</taxon>
        <taxon>Lyophyllaceae</taxon>
        <taxon>Asterophora</taxon>
    </lineage>
</organism>
<proteinExistence type="predicted"/>
<dbReference type="OrthoDB" id="2793508at2759"/>
<keyword evidence="2" id="KW-1185">Reference proteome</keyword>
<accession>A0A9P7G8Y8</accession>
<evidence type="ECO:0000313" key="2">
    <source>
        <dbReference type="Proteomes" id="UP000775547"/>
    </source>
</evidence>